<dbReference type="AlphaFoldDB" id="A0A4Y7PUW8"/>
<dbReference type="EMBL" id="ML170203">
    <property type="protein sequence ID" value="TDL18826.1"/>
    <property type="molecule type" value="Genomic_DNA"/>
</dbReference>
<evidence type="ECO:0000313" key="2">
    <source>
        <dbReference type="EMBL" id="TDL18826.1"/>
    </source>
</evidence>
<evidence type="ECO:0000313" key="3">
    <source>
        <dbReference type="Proteomes" id="UP000294933"/>
    </source>
</evidence>
<keyword evidence="3" id="KW-1185">Reference proteome</keyword>
<name>A0A4Y7PUW8_9AGAM</name>
<protein>
    <submittedName>
        <fullName evidence="2">Glycopeptide</fullName>
    </submittedName>
</protein>
<feature type="chain" id="PRO_5021236221" evidence="1">
    <location>
        <begin position="21"/>
        <end position="155"/>
    </location>
</feature>
<dbReference type="VEuPathDB" id="FungiDB:BD410DRAFT_792818"/>
<sequence>MINFKPVLLLFATIAAAVNAESHIVKFNNKCGFGKPTLSVDGEVLGGDFTSNGPLGGAIAYLQTGNCGPNGENCTVVETTLFNPTSFDSGSSADISLVPPRSFSVATAFRYTNGCPGQGASCPNAECPAAFHIPPPIPIIAQCRANDVGILITFC</sequence>
<gene>
    <name evidence="2" type="ORF">BD410DRAFT_792818</name>
</gene>
<dbReference type="OrthoDB" id="3342934at2759"/>
<accession>A0A4Y7PUW8</accession>
<proteinExistence type="predicted"/>
<organism evidence="2 3">
    <name type="scientific">Rickenella mellea</name>
    <dbReference type="NCBI Taxonomy" id="50990"/>
    <lineage>
        <taxon>Eukaryota</taxon>
        <taxon>Fungi</taxon>
        <taxon>Dikarya</taxon>
        <taxon>Basidiomycota</taxon>
        <taxon>Agaricomycotina</taxon>
        <taxon>Agaricomycetes</taxon>
        <taxon>Hymenochaetales</taxon>
        <taxon>Rickenellaceae</taxon>
        <taxon>Rickenella</taxon>
    </lineage>
</organism>
<evidence type="ECO:0000256" key="1">
    <source>
        <dbReference type="SAM" id="SignalP"/>
    </source>
</evidence>
<keyword evidence="1" id="KW-0732">Signal</keyword>
<dbReference type="Proteomes" id="UP000294933">
    <property type="component" value="Unassembled WGS sequence"/>
</dbReference>
<reference evidence="2 3" key="1">
    <citation type="submission" date="2018-06" db="EMBL/GenBank/DDBJ databases">
        <title>A transcriptomic atlas of mushroom development highlights an independent origin of complex multicellularity.</title>
        <authorList>
            <consortium name="DOE Joint Genome Institute"/>
            <person name="Krizsan K."/>
            <person name="Almasi E."/>
            <person name="Merenyi Z."/>
            <person name="Sahu N."/>
            <person name="Viragh M."/>
            <person name="Koszo T."/>
            <person name="Mondo S."/>
            <person name="Kiss B."/>
            <person name="Balint B."/>
            <person name="Kues U."/>
            <person name="Barry K."/>
            <person name="Hegedus J.C."/>
            <person name="Henrissat B."/>
            <person name="Johnson J."/>
            <person name="Lipzen A."/>
            <person name="Ohm R."/>
            <person name="Nagy I."/>
            <person name="Pangilinan J."/>
            <person name="Yan J."/>
            <person name="Xiong Y."/>
            <person name="Grigoriev I.V."/>
            <person name="Hibbett D.S."/>
            <person name="Nagy L.G."/>
        </authorList>
    </citation>
    <scope>NUCLEOTIDE SEQUENCE [LARGE SCALE GENOMIC DNA]</scope>
    <source>
        <strain evidence="2 3">SZMC22713</strain>
    </source>
</reference>
<feature type="signal peptide" evidence="1">
    <location>
        <begin position="1"/>
        <end position="20"/>
    </location>
</feature>